<gene>
    <name evidence="2" type="ORF">DJ018_00625</name>
</gene>
<accession>A0A328AND4</accession>
<dbReference type="InterPro" id="IPR046150">
    <property type="entry name" value="DUF6152"/>
</dbReference>
<dbReference type="Proteomes" id="UP000249725">
    <property type="component" value="Unassembled WGS sequence"/>
</dbReference>
<dbReference type="OrthoDB" id="512581at2"/>
<proteinExistence type="predicted"/>
<dbReference type="AlphaFoldDB" id="A0A328AND4"/>
<dbReference type="RefSeq" id="WP_111512873.1">
    <property type="nucleotide sequence ID" value="NZ_QFYR01000001.1"/>
</dbReference>
<evidence type="ECO:0000313" key="2">
    <source>
        <dbReference type="EMBL" id="RAK56522.1"/>
    </source>
</evidence>
<protein>
    <recommendedName>
        <fullName evidence="4">Copper-binding protein</fullName>
    </recommendedName>
</protein>
<dbReference type="Pfam" id="PF19649">
    <property type="entry name" value="DUF6152"/>
    <property type="match status" value="1"/>
</dbReference>
<organism evidence="2 3">
    <name type="scientific">Phenylobacterium deserti</name>
    <dbReference type="NCBI Taxonomy" id="1914756"/>
    <lineage>
        <taxon>Bacteria</taxon>
        <taxon>Pseudomonadati</taxon>
        <taxon>Pseudomonadota</taxon>
        <taxon>Alphaproteobacteria</taxon>
        <taxon>Caulobacterales</taxon>
        <taxon>Caulobacteraceae</taxon>
        <taxon>Phenylobacterium</taxon>
    </lineage>
</organism>
<comment type="caution">
    <text evidence="2">The sequence shown here is derived from an EMBL/GenBank/DDBJ whole genome shotgun (WGS) entry which is preliminary data.</text>
</comment>
<reference evidence="3" key="1">
    <citation type="submission" date="2018-05" db="EMBL/GenBank/DDBJ databases">
        <authorList>
            <person name="Li X."/>
        </authorList>
    </citation>
    <scope>NUCLEOTIDE SEQUENCE [LARGE SCALE GENOMIC DNA]</scope>
    <source>
        <strain evidence="3">YIM 73061</strain>
    </source>
</reference>
<evidence type="ECO:0000313" key="3">
    <source>
        <dbReference type="Proteomes" id="UP000249725"/>
    </source>
</evidence>
<keyword evidence="3" id="KW-1185">Reference proteome</keyword>
<keyword evidence="1" id="KW-0732">Signal</keyword>
<evidence type="ECO:0000256" key="1">
    <source>
        <dbReference type="SAM" id="SignalP"/>
    </source>
</evidence>
<name>A0A328AND4_9CAUL</name>
<evidence type="ECO:0008006" key="4">
    <source>
        <dbReference type="Google" id="ProtNLM"/>
    </source>
</evidence>
<feature type="signal peptide" evidence="1">
    <location>
        <begin position="1"/>
        <end position="26"/>
    </location>
</feature>
<sequence length="121" mass="12728">MLKALGLTAPVAAAVAVMLAPAAAVAHHGWGSYDAEKTIRVTAPLSDVAWRNPHGTAKVAYQGKTWDVVLAPVARMEARGLTPAMLAPGKAVTLEGYPRRDGTAEMRIERVTAGGKTVELR</sequence>
<feature type="chain" id="PRO_5016239481" description="Copper-binding protein" evidence="1">
    <location>
        <begin position="27"/>
        <end position="121"/>
    </location>
</feature>
<dbReference type="EMBL" id="QFYR01000001">
    <property type="protein sequence ID" value="RAK56522.1"/>
    <property type="molecule type" value="Genomic_DNA"/>
</dbReference>